<evidence type="ECO:0000313" key="1">
    <source>
        <dbReference type="EMBL" id="GAF06564.1"/>
    </source>
</evidence>
<dbReference type="AlphaFoldDB" id="W7YW65"/>
<comment type="caution">
    <text evidence="1">The sequence shown here is derived from an EMBL/GenBank/DDBJ whole genome shotgun (WGS) entry which is preliminary data.</text>
</comment>
<proteinExistence type="predicted"/>
<protein>
    <submittedName>
        <fullName evidence="1">Uncharacterized protein</fullName>
    </submittedName>
</protein>
<dbReference type="RefSeq" id="WP_036645696.1">
    <property type="nucleotide sequence ID" value="NZ_BAVZ01000001.1"/>
</dbReference>
<organism evidence="1 2">
    <name type="scientific">Paenibacillus pini JCM 16418</name>
    <dbReference type="NCBI Taxonomy" id="1236976"/>
    <lineage>
        <taxon>Bacteria</taxon>
        <taxon>Bacillati</taxon>
        <taxon>Bacillota</taxon>
        <taxon>Bacilli</taxon>
        <taxon>Bacillales</taxon>
        <taxon>Paenibacillaceae</taxon>
        <taxon>Paenibacillus</taxon>
    </lineage>
</organism>
<gene>
    <name evidence="1" type="ORF">JCM16418_527</name>
</gene>
<evidence type="ECO:0000313" key="2">
    <source>
        <dbReference type="Proteomes" id="UP000019364"/>
    </source>
</evidence>
<sequence length="84" mass="9757">MESIIGKIRFLPVKEGGQDKLPKGMINTPAIFNDDINQKFGLWSMNVYLITEFDVNREAIARFRLLFYGSPEAPLHLLYVWKQI</sequence>
<reference evidence="1 2" key="1">
    <citation type="journal article" date="2014" name="Genome Announc.">
        <title>Draft Genome Sequence of Paenibacillus pini JCM 16418T, Isolated from the Rhizosphere of Pine Tree.</title>
        <authorList>
            <person name="Yuki M."/>
            <person name="Oshima K."/>
            <person name="Suda W."/>
            <person name="Oshida Y."/>
            <person name="Kitamura K."/>
            <person name="Iida Y."/>
            <person name="Hattori M."/>
            <person name="Ohkuma M."/>
        </authorList>
    </citation>
    <scope>NUCLEOTIDE SEQUENCE [LARGE SCALE GENOMIC DNA]</scope>
    <source>
        <strain evidence="1 2">JCM 16418</strain>
    </source>
</reference>
<name>W7YW65_9BACL</name>
<accession>W7YW65</accession>
<keyword evidence="2" id="KW-1185">Reference proteome</keyword>
<dbReference type="EMBL" id="BAVZ01000001">
    <property type="protein sequence ID" value="GAF06564.1"/>
    <property type="molecule type" value="Genomic_DNA"/>
</dbReference>
<dbReference type="Proteomes" id="UP000019364">
    <property type="component" value="Unassembled WGS sequence"/>
</dbReference>